<evidence type="ECO:0000313" key="2">
    <source>
        <dbReference type="EMBL" id="AVO36423.1"/>
    </source>
</evidence>
<evidence type="ECO:0000259" key="1">
    <source>
        <dbReference type="Pfam" id="PF12146"/>
    </source>
</evidence>
<protein>
    <submittedName>
        <fullName evidence="2">Alpha/beta hydrolase</fullName>
    </submittedName>
</protein>
<evidence type="ECO:0000313" key="3">
    <source>
        <dbReference type="Proteomes" id="UP000237655"/>
    </source>
</evidence>
<gene>
    <name evidence="2" type="ORF">C6Y53_01000</name>
</gene>
<dbReference type="SUPFAM" id="SSF53474">
    <property type="entry name" value="alpha/beta-Hydrolases"/>
    <property type="match status" value="1"/>
</dbReference>
<accession>A0A2S0ML59</accession>
<dbReference type="EMBL" id="CP027665">
    <property type="protein sequence ID" value="AVO36423.1"/>
    <property type="molecule type" value="Genomic_DNA"/>
</dbReference>
<reference evidence="3" key="1">
    <citation type="submission" date="2018-03" db="EMBL/GenBank/DDBJ databases">
        <title>Genomic analysis of the strain SH-1 isolated from shrimp intestine.</title>
        <authorList>
            <person name="Kim Y.-S."/>
            <person name="Kim S.-E."/>
            <person name="Kim K.-H."/>
        </authorList>
    </citation>
    <scope>NUCLEOTIDE SEQUENCE [LARGE SCALE GENOMIC DNA]</scope>
    <source>
        <strain evidence="3">SH-1</strain>
    </source>
</reference>
<keyword evidence="3" id="KW-1185">Reference proteome</keyword>
<dbReference type="InterPro" id="IPR022742">
    <property type="entry name" value="Hydrolase_4"/>
</dbReference>
<organism evidence="2 3">
    <name type="scientific">Pukyongiella litopenaei</name>
    <dbReference type="NCBI Taxonomy" id="2605946"/>
    <lineage>
        <taxon>Bacteria</taxon>
        <taxon>Pseudomonadati</taxon>
        <taxon>Pseudomonadota</taxon>
        <taxon>Alphaproteobacteria</taxon>
        <taxon>Rhodobacterales</taxon>
        <taxon>Paracoccaceae</taxon>
        <taxon>Pukyongiella</taxon>
    </lineage>
</organism>
<dbReference type="Gene3D" id="3.40.50.1820">
    <property type="entry name" value="alpha/beta hydrolase"/>
    <property type="match status" value="1"/>
</dbReference>
<dbReference type="GO" id="GO:0016787">
    <property type="term" value="F:hydrolase activity"/>
    <property type="evidence" value="ECO:0007669"/>
    <property type="project" value="UniProtKB-KW"/>
</dbReference>
<dbReference type="Proteomes" id="UP000237655">
    <property type="component" value="Chromosome"/>
</dbReference>
<sequence length="323" mass="35335">MTPVAAPFFDDVDGGPAGGSAHWLTTSDGVRIRAGHWRPEGADRGTVLLFPGRTEYIEKYGQAAGEFAAAGLATMAIDWRGQGIADRLADDRRLGHVDRFTDYQKDVEVALDLARRLDLPRPWHLLGHSMGGAIGLRAAMDGAPFRSCAFTGPMWGIYMSPLVRPLGRALASLAPRFGQGLRLPPGTLPDSYVQARPFHDNTLTTDRDMFAMMQRQLDAHPDLALGGPSLIWLREALAEIRDLHRRPAPNLPSLTFLGENERIIDCDRVRARVASWPGAELVIVPGSQHEVMMEAPAIRAGVFARLTAHFLNSEHPVDTARSA</sequence>
<name>A0A2S0ML59_9RHOB</name>
<keyword evidence="2" id="KW-0378">Hydrolase</keyword>
<dbReference type="InterPro" id="IPR051044">
    <property type="entry name" value="MAG_DAG_Lipase"/>
</dbReference>
<dbReference type="Pfam" id="PF12146">
    <property type="entry name" value="Hydrolase_4"/>
    <property type="match status" value="1"/>
</dbReference>
<dbReference type="PANTHER" id="PTHR11614">
    <property type="entry name" value="PHOSPHOLIPASE-RELATED"/>
    <property type="match status" value="1"/>
</dbReference>
<proteinExistence type="predicted"/>
<dbReference type="KEGG" id="thas:C6Y53_01000"/>
<dbReference type="AlphaFoldDB" id="A0A2S0ML59"/>
<dbReference type="InterPro" id="IPR029058">
    <property type="entry name" value="AB_hydrolase_fold"/>
</dbReference>
<feature type="domain" description="Serine aminopeptidase S33" evidence="1">
    <location>
        <begin position="43"/>
        <end position="294"/>
    </location>
</feature>
<dbReference type="RefSeq" id="WP_106470738.1">
    <property type="nucleotide sequence ID" value="NZ_CP027665.1"/>
</dbReference>